<dbReference type="RefSeq" id="WP_177713783.1">
    <property type="nucleotide sequence ID" value="NZ_JACRSQ010000019.1"/>
</dbReference>
<accession>A0A926HY07</accession>
<dbReference type="Proteomes" id="UP000657006">
    <property type="component" value="Unassembled WGS sequence"/>
</dbReference>
<name>A0A926HY07_9FIRM</name>
<comment type="caution">
    <text evidence="2">The sequence shown here is derived from an EMBL/GenBank/DDBJ whole genome shotgun (WGS) entry which is preliminary data.</text>
</comment>
<keyword evidence="3" id="KW-1185">Reference proteome</keyword>
<evidence type="ECO:0000313" key="3">
    <source>
        <dbReference type="Proteomes" id="UP000657006"/>
    </source>
</evidence>
<dbReference type="AlphaFoldDB" id="A0A926HY07"/>
<proteinExistence type="predicted"/>
<keyword evidence="1" id="KW-0732">Signal</keyword>
<organism evidence="2 3">
    <name type="scientific">Bianquea renquensis</name>
    <dbReference type="NCBI Taxonomy" id="2763661"/>
    <lineage>
        <taxon>Bacteria</taxon>
        <taxon>Bacillati</taxon>
        <taxon>Bacillota</taxon>
        <taxon>Clostridia</taxon>
        <taxon>Eubacteriales</taxon>
        <taxon>Bianqueaceae</taxon>
        <taxon>Bianquea</taxon>
    </lineage>
</organism>
<gene>
    <name evidence="2" type="ORF">H8730_12395</name>
</gene>
<reference evidence="2" key="1">
    <citation type="submission" date="2020-08" db="EMBL/GenBank/DDBJ databases">
        <title>Genome public.</title>
        <authorList>
            <person name="Liu C."/>
            <person name="Sun Q."/>
        </authorList>
    </citation>
    <scope>NUCLEOTIDE SEQUENCE</scope>
    <source>
        <strain evidence="2">NSJ-32</strain>
    </source>
</reference>
<evidence type="ECO:0000313" key="2">
    <source>
        <dbReference type="EMBL" id="MBC8544337.1"/>
    </source>
</evidence>
<sequence length="394" mass="44639">MKRSRIQFPKLWLALFIAVAVSGCDKAQPDVSACHEISLTGSVTDTGILTTYPEPLQFVDFESKESVVLCSKPDCDHQWHSDEEHCPAFEPHHYPFLYSGELYYFRNDSYWGSDGKPVSTYNLIQSDVSGTNEKTVCSVPGIAIGSYAIYLEKDVLYFSVLETGFEPSGASNDEHKFSLYAFNLTNQEVTSYGALVEGDNASLFIHGVTENQIFYDAYHVKGEWEPGMTSEEYEALLEKDSFVLDLQTKEVRHNDLPEPVLVHDGYYYYNRDNALYSHCLADGKETMIAERMFQTEGRLSCSYADGKLFISECSVAGSSVDTYLRCYDLKSGKLTDMGENNKVCAEILAAYKDEYFLSLSDYKQEESTTKLAYIKKSEYLKGEFDRYILLNQAE</sequence>
<feature type="chain" id="PRO_5038431058" description="DUF5050 domain-containing protein" evidence="1">
    <location>
        <begin position="28"/>
        <end position="394"/>
    </location>
</feature>
<evidence type="ECO:0008006" key="4">
    <source>
        <dbReference type="Google" id="ProtNLM"/>
    </source>
</evidence>
<dbReference type="PROSITE" id="PS51257">
    <property type="entry name" value="PROKAR_LIPOPROTEIN"/>
    <property type="match status" value="1"/>
</dbReference>
<protein>
    <recommendedName>
        <fullName evidence="4">DUF5050 domain-containing protein</fullName>
    </recommendedName>
</protein>
<evidence type="ECO:0000256" key="1">
    <source>
        <dbReference type="SAM" id="SignalP"/>
    </source>
</evidence>
<feature type="signal peptide" evidence="1">
    <location>
        <begin position="1"/>
        <end position="27"/>
    </location>
</feature>
<dbReference type="EMBL" id="JACRSQ010000019">
    <property type="protein sequence ID" value="MBC8544337.1"/>
    <property type="molecule type" value="Genomic_DNA"/>
</dbReference>